<name>A0A1J8RDP9_9AGAM</name>
<dbReference type="Proteomes" id="UP000183567">
    <property type="component" value="Unassembled WGS sequence"/>
</dbReference>
<dbReference type="AlphaFoldDB" id="A0A1J8RDP9"/>
<feature type="non-terminal residue" evidence="1">
    <location>
        <position position="30"/>
    </location>
</feature>
<reference evidence="1 2" key="1">
    <citation type="submission" date="2016-03" db="EMBL/GenBank/DDBJ databases">
        <title>Comparative genomics of the ectomycorrhizal sister species Rhizopogon vinicolor and Rhizopogon vesiculosus (Basidiomycota: Boletales) reveals a divergence of the mating type B locus.</title>
        <authorList>
            <person name="Mujic A.B."/>
            <person name="Kuo A."/>
            <person name="Tritt A."/>
            <person name="Lipzen A."/>
            <person name="Chen C."/>
            <person name="Johnson J."/>
            <person name="Sharma A."/>
            <person name="Barry K."/>
            <person name="Grigoriev I.V."/>
            <person name="Spatafora J.W."/>
        </authorList>
    </citation>
    <scope>NUCLEOTIDE SEQUENCE [LARGE SCALE GENOMIC DNA]</scope>
    <source>
        <strain evidence="1 2">AM-OR11-056</strain>
    </source>
</reference>
<protein>
    <submittedName>
        <fullName evidence="1">Uncharacterized protein</fullName>
    </submittedName>
</protein>
<accession>A0A1J8RDP9</accession>
<evidence type="ECO:0000313" key="2">
    <source>
        <dbReference type="Proteomes" id="UP000183567"/>
    </source>
</evidence>
<comment type="caution">
    <text evidence="1">The sequence shown here is derived from an EMBL/GenBank/DDBJ whole genome shotgun (WGS) entry which is preliminary data.</text>
</comment>
<sequence length="30" mass="3412">MDVLNDEEHMRMVAATLVAGIELARLDRIE</sequence>
<evidence type="ECO:0000313" key="1">
    <source>
        <dbReference type="EMBL" id="OJA19874.1"/>
    </source>
</evidence>
<organism evidence="1 2">
    <name type="scientific">Rhizopogon vesiculosus</name>
    <dbReference type="NCBI Taxonomy" id="180088"/>
    <lineage>
        <taxon>Eukaryota</taxon>
        <taxon>Fungi</taxon>
        <taxon>Dikarya</taxon>
        <taxon>Basidiomycota</taxon>
        <taxon>Agaricomycotina</taxon>
        <taxon>Agaricomycetes</taxon>
        <taxon>Agaricomycetidae</taxon>
        <taxon>Boletales</taxon>
        <taxon>Suillineae</taxon>
        <taxon>Rhizopogonaceae</taxon>
        <taxon>Rhizopogon</taxon>
    </lineage>
</organism>
<dbReference type="EMBL" id="LVVM01000818">
    <property type="protein sequence ID" value="OJA19874.1"/>
    <property type="molecule type" value="Genomic_DNA"/>
</dbReference>
<proteinExistence type="predicted"/>
<keyword evidence="2" id="KW-1185">Reference proteome</keyword>
<gene>
    <name evidence="1" type="ORF">AZE42_14204</name>
</gene>
<dbReference type="OrthoDB" id="78198at2759"/>